<dbReference type="Proteomes" id="UP000186221">
    <property type="component" value="Unassembled WGS sequence"/>
</dbReference>
<accession>A0A1N7J3N0</accession>
<evidence type="ECO:0000313" key="2">
    <source>
        <dbReference type="Proteomes" id="UP000186221"/>
    </source>
</evidence>
<dbReference type="Gene3D" id="3.40.50.1240">
    <property type="entry name" value="Phosphoglycerate mutase-like"/>
    <property type="match status" value="1"/>
</dbReference>
<dbReference type="STRING" id="453582.SAMN05421580_101299"/>
<evidence type="ECO:0000313" key="1">
    <source>
        <dbReference type="EMBL" id="SIS43847.1"/>
    </source>
</evidence>
<gene>
    <name evidence="1" type="ORF">SAMN05421580_101299</name>
</gene>
<dbReference type="PANTHER" id="PTHR48100">
    <property type="entry name" value="BROAD-SPECIFICITY PHOSPHATASE YOR283W-RELATED"/>
    <property type="match status" value="1"/>
</dbReference>
<reference evidence="2" key="1">
    <citation type="submission" date="2017-01" db="EMBL/GenBank/DDBJ databases">
        <authorList>
            <person name="Varghese N."/>
            <person name="Submissions S."/>
        </authorList>
    </citation>
    <scope>NUCLEOTIDE SEQUENCE [LARGE SCALE GENOMIC DNA]</scope>
    <source>
        <strain evidence="2">DSM 19945</strain>
    </source>
</reference>
<dbReference type="GO" id="GO:0005737">
    <property type="term" value="C:cytoplasm"/>
    <property type="evidence" value="ECO:0007669"/>
    <property type="project" value="TreeGrafter"/>
</dbReference>
<name>A0A1N7J3N0_9RHOB</name>
<dbReference type="PANTHER" id="PTHR48100:SF1">
    <property type="entry name" value="HISTIDINE PHOSPHATASE FAMILY PROTEIN-RELATED"/>
    <property type="match status" value="1"/>
</dbReference>
<dbReference type="SUPFAM" id="SSF53254">
    <property type="entry name" value="Phosphoglycerate mutase-like"/>
    <property type="match status" value="1"/>
</dbReference>
<protein>
    <submittedName>
        <fullName evidence="1">Alpha-ribazole phosphatase</fullName>
    </submittedName>
</protein>
<dbReference type="CDD" id="cd07067">
    <property type="entry name" value="HP_PGM_like"/>
    <property type="match status" value="1"/>
</dbReference>
<dbReference type="SMART" id="SM00855">
    <property type="entry name" value="PGAM"/>
    <property type="match status" value="1"/>
</dbReference>
<proteinExistence type="predicted"/>
<dbReference type="InterPro" id="IPR013078">
    <property type="entry name" value="His_Pase_superF_clade-1"/>
</dbReference>
<dbReference type="GO" id="GO:0016791">
    <property type="term" value="F:phosphatase activity"/>
    <property type="evidence" value="ECO:0007669"/>
    <property type="project" value="TreeGrafter"/>
</dbReference>
<sequence>MGANAATELLLIRHAPAANGGCLAGRRDVPADLPEEAVIAATRAALGEEVQLVASPALRCQQTAAALFPNTTPSFDERLWEQDFGAWEGVPFKDLPDIGQMTREALAHHRPPGGESFADQCARVHPALTDLAGQGGRIAVVAHAGVVRAALSLAMGHLASGLAFDISPFSVTKLLALPNGHWVISNVNRTFG</sequence>
<dbReference type="InterPro" id="IPR050275">
    <property type="entry name" value="PGM_Phosphatase"/>
</dbReference>
<dbReference type="InterPro" id="IPR029033">
    <property type="entry name" value="His_PPase_superfam"/>
</dbReference>
<dbReference type="OrthoDB" id="8347407at2"/>
<dbReference type="AlphaFoldDB" id="A0A1N7J3N0"/>
<dbReference type="EMBL" id="FTOG01000001">
    <property type="protein sequence ID" value="SIS43847.1"/>
    <property type="molecule type" value="Genomic_DNA"/>
</dbReference>
<dbReference type="Pfam" id="PF00300">
    <property type="entry name" value="His_Phos_1"/>
    <property type="match status" value="1"/>
</dbReference>
<dbReference type="RefSeq" id="WP_076483258.1">
    <property type="nucleotide sequence ID" value="NZ_FTOG01000001.1"/>
</dbReference>
<organism evidence="1 2">
    <name type="scientific">Rhodobacter aestuarii</name>
    <dbReference type="NCBI Taxonomy" id="453582"/>
    <lineage>
        <taxon>Bacteria</taxon>
        <taxon>Pseudomonadati</taxon>
        <taxon>Pseudomonadota</taxon>
        <taxon>Alphaproteobacteria</taxon>
        <taxon>Rhodobacterales</taxon>
        <taxon>Rhodobacter group</taxon>
        <taxon>Rhodobacter</taxon>
    </lineage>
</organism>
<keyword evidence="2" id="KW-1185">Reference proteome</keyword>